<dbReference type="GO" id="GO:0005763">
    <property type="term" value="C:mitochondrial small ribosomal subunit"/>
    <property type="evidence" value="ECO:0007669"/>
    <property type="project" value="InterPro"/>
</dbReference>
<protein>
    <recommendedName>
        <fullName evidence="6">28S ribosomal protein S17, mitochondrial</fullName>
    </recommendedName>
</protein>
<dbReference type="InterPro" id="IPR039193">
    <property type="entry name" value="Ribosomal_uS17m_metazoa"/>
</dbReference>
<evidence type="ECO:0000313" key="4">
    <source>
        <dbReference type="EMBL" id="KAG5677435.1"/>
    </source>
</evidence>
<dbReference type="AlphaFoldDB" id="A0A9J6C6I4"/>
<name>A0A9J6C6I4_POLVA</name>
<sequence>MNKIATKGRNFLLLGQCLPCTKQNAAKVRVRRMVLDTNINMYFREDKMFYVHDPNKICKSGDIVLIKELEKKLTTLITHSVEEIVFPLGDVTDPITNKKCVVGKYRDQIEEANQLYGKKETAFDYEKAPPRGKLEGKQDFSHGITYLKYHESEEEQPFGIQ</sequence>
<dbReference type="PANTHER" id="PTHR24088">
    <property type="entry name" value="28S RIBOSOMAL PROTEIN S17, MITOCHONDRIAL"/>
    <property type="match status" value="1"/>
</dbReference>
<comment type="similarity">
    <text evidence="1">Belongs to the universal ribosomal protein uS17 family.</text>
</comment>
<dbReference type="GO" id="GO:0003735">
    <property type="term" value="F:structural constituent of ribosome"/>
    <property type="evidence" value="ECO:0007669"/>
    <property type="project" value="InterPro"/>
</dbReference>
<reference evidence="4" key="1">
    <citation type="submission" date="2021-03" db="EMBL/GenBank/DDBJ databases">
        <title>Chromosome level genome of the anhydrobiotic midge Polypedilum vanderplanki.</title>
        <authorList>
            <person name="Yoshida Y."/>
            <person name="Kikawada T."/>
            <person name="Gusev O."/>
        </authorList>
    </citation>
    <scope>NUCLEOTIDE SEQUENCE</scope>
    <source>
        <strain evidence="4">NIAS01</strain>
        <tissue evidence="4">Whole body or cell culture</tissue>
    </source>
</reference>
<dbReference type="GO" id="GO:0032543">
    <property type="term" value="P:mitochondrial translation"/>
    <property type="evidence" value="ECO:0007669"/>
    <property type="project" value="TreeGrafter"/>
</dbReference>
<dbReference type="InterPro" id="IPR012340">
    <property type="entry name" value="NA-bd_OB-fold"/>
</dbReference>
<dbReference type="Proteomes" id="UP001107558">
    <property type="component" value="Chromosome 2"/>
</dbReference>
<keyword evidence="3" id="KW-0687">Ribonucleoprotein</keyword>
<organism evidence="4 5">
    <name type="scientific">Polypedilum vanderplanki</name>
    <name type="common">Sleeping chironomid midge</name>
    <dbReference type="NCBI Taxonomy" id="319348"/>
    <lineage>
        <taxon>Eukaryota</taxon>
        <taxon>Metazoa</taxon>
        <taxon>Ecdysozoa</taxon>
        <taxon>Arthropoda</taxon>
        <taxon>Hexapoda</taxon>
        <taxon>Insecta</taxon>
        <taxon>Pterygota</taxon>
        <taxon>Neoptera</taxon>
        <taxon>Endopterygota</taxon>
        <taxon>Diptera</taxon>
        <taxon>Nematocera</taxon>
        <taxon>Chironomoidea</taxon>
        <taxon>Chironomidae</taxon>
        <taxon>Chironominae</taxon>
        <taxon>Polypedilum</taxon>
        <taxon>Polypedilum</taxon>
    </lineage>
</organism>
<evidence type="ECO:0000256" key="3">
    <source>
        <dbReference type="ARBA" id="ARBA00023274"/>
    </source>
</evidence>
<comment type="caution">
    <text evidence="4">The sequence shown here is derived from an EMBL/GenBank/DDBJ whole genome shotgun (WGS) entry which is preliminary data.</text>
</comment>
<proteinExistence type="inferred from homology"/>
<evidence type="ECO:0000313" key="5">
    <source>
        <dbReference type="Proteomes" id="UP001107558"/>
    </source>
</evidence>
<dbReference type="OrthoDB" id="274752at2759"/>
<gene>
    <name evidence="4" type="ORF">PVAND_007193</name>
</gene>
<dbReference type="SUPFAM" id="SSF50249">
    <property type="entry name" value="Nucleic acid-binding proteins"/>
    <property type="match status" value="1"/>
</dbReference>
<dbReference type="Gene3D" id="2.40.50.140">
    <property type="entry name" value="Nucleic acid-binding proteins"/>
    <property type="match status" value="1"/>
</dbReference>
<dbReference type="Pfam" id="PF00366">
    <property type="entry name" value="Ribosomal_S17"/>
    <property type="match status" value="1"/>
</dbReference>
<keyword evidence="5" id="KW-1185">Reference proteome</keyword>
<evidence type="ECO:0000256" key="2">
    <source>
        <dbReference type="ARBA" id="ARBA00022980"/>
    </source>
</evidence>
<dbReference type="InterPro" id="IPR000266">
    <property type="entry name" value="Ribosomal_uS17"/>
</dbReference>
<keyword evidence="2" id="KW-0689">Ribosomal protein</keyword>
<dbReference type="EMBL" id="JADBJN010000002">
    <property type="protein sequence ID" value="KAG5677435.1"/>
    <property type="molecule type" value="Genomic_DNA"/>
</dbReference>
<dbReference type="PANTHER" id="PTHR24088:SF0">
    <property type="entry name" value="SMALL RIBOSOMAL SUBUNIT PROTEIN US17M"/>
    <property type="match status" value="1"/>
</dbReference>
<evidence type="ECO:0008006" key="6">
    <source>
        <dbReference type="Google" id="ProtNLM"/>
    </source>
</evidence>
<evidence type="ECO:0000256" key="1">
    <source>
        <dbReference type="ARBA" id="ARBA00010254"/>
    </source>
</evidence>
<accession>A0A9J6C6I4</accession>